<name>A0A0F3IVU3_9PROT</name>
<feature type="region of interest" description="Disordered" evidence="1">
    <location>
        <begin position="1"/>
        <end position="23"/>
    </location>
</feature>
<feature type="compositionally biased region" description="Polar residues" evidence="1">
    <location>
        <begin position="11"/>
        <end position="23"/>
    </location>
</feature>
<evidence type="ECO:0000313" key="3">
    <source>
        <dbReference type="Proteomes" id="UP000033774"/>
    </source>
</evidence>
<evidence type="ECO:0000256" key="1">
    <source>
        <dbReference type="SAM" id="MobiDB-lite"/>
    </source>
</evidence>
<accession>A0A0F3IVU3</accession>
<keyword evidence="3" id="KW-1185">Reference proteome</keyword>
<dbReference type="EMBL" id="LAJY01000051">
    <property type="protein sequence ID" value="KJV10752.1"/>
    <property type="molecule type" value="Genomic_DNA"/>
</dbReference>
<dbReference type="RefSeq" id="WP_045774538.1">
    <property type="nucleotide sequence ID" value="NZ_LAJY01000051.1"/>
</dbReference>
<reference evidence="2 3" key="1">
    <citation type="submission" date="2015-03" db="EMBL/GenBank/DDBJ databases">
        <title>Draft genome sequence of Elstera litoralis.</title>
        <authorList>
            <person name="Rahalkar M.C."/>
            <person name="Dhakephalkar P.K."/>
            <person name="Pore S.D."/>
            <person name="Arora P."/>
            <person name="Kapse N.G."/>
            <person name="Pandit P.S."/>
        </authorList>
    </citation>
    <scope>NUCLEOTIDE SEQUENCE [LARGE SCALE GENOMIC DNA]</scope>
    <source>
        <strain evidence="2 3">Dia-1</strain>
    </source>
</reference>
<feature type="compositionally biased region" description="Basic and acidic residues" evidence="1">
    <location>
        <begin position="1"/>
        <end position="10"/>
    </location>
</feature>
<sequence length="175" mass="18772">MPNTTEETRSTPDNSTQAPPAAALTSQADVLATERKRMADILDACTRSGFAADAQTYIEGGQTADQVRSALFEKMAAKTPKIDVQIGGQDASNPLPRQLAMTAAVLARANVTVKPEDLARDGVTAAQISTMSREYAGTTLLRMAEQALIDVGVNTRGMRRWILPNMPWGWNAPLA</sequence>
<comment type="caution">
    <text evidence="2">The sequence shown here is derived from an EMBL/GenBank/DDBJ whole genome shotgun (WGS) entry which is preliminary data.</text>
</comment>
<gene>
    <name evidence="2" type="ORF">VZ95_02870</name>
</gene>
<evidence type="ECO:0000313" key="2">
    <source>
        <dbReference type="EMBL" id="KJV10752.1"/>
    </source>
</evidence>
<organism evidence="2 3">
    <name type="scientific">Elstera litoralis</name>
    <dbReference type="NCBI Taxonomy" id="552518"/>
    <lineage>
        <taxon>Bacteria</taxon>
        <taxon>Pseudomonadati</taxon>
        <taxon>Pseudomonadota</taxon>
        <taxon>Alphaproteobacteria</taxon>
        <taxon>Rhodospirillales</taxon>
        <taxon>Rhodospirillaceae</taxon>
        <taxon>Elstera</taxon>
    </lineage>
</organism>
<proteinExistence type="predicted"/>
<dbReference type="AlphaFoldDB" id="A0A0F3IVU3"/>
<protein>
    <submittedName>
        <fullName evidence="2">Uncharacterized protein</fullName>
    </submittedName>
</protein>
<dbReference type="Proteomes" id="UP000033774">
    <property type="component" value="Unassembled WGS sequence"/>
</dbReference>